<reference evidence="1" key="2">
    <citation type="submission" date="2023-06" db="EMBL/GenBank/DDBJ databases">
        <authorList>
            <person name="Ma L."/>
            <person name="Liu K.-W."/>
            <person name="Li Z."/>
            <person name="Hsiao Y.-Y."/>
            <person name="Qi Y."/>
            <person name="Fu T."/>
            <person name="Tang G."/>
            <person name="Zhang D."/>
            <person name="Sun W.-H."/>
            <person name="Liu D.-K."/>
            <person name="Li Y."/>
            <person name="Chen G.-Z."/>
            <person name="Liu X.-D."/>
            <person name="Liao X.-Y."/>
            <person name="Jiang Y.-T."/>
            <person name="Yu X."/>
            <person name="Hao Y."/>
            <person name="Huang J."/>
            <person name="Zhao X.-W."/>
            <person name="Ke S."/>
            <person name="Chen Y.-Y."/>
            <person name="Wu W.-L."/>
            <person name="Hsu J.-L."/>
            <person name="Lin Y.-F."/>
            <person name="Huang M.-D."/>
            <person name="Li C.-Y."/>
            <person name="Huang L."/>
            <person name="Wang Z.-W."/>
            <person name="Zhao X."/>
            <person name="Zhong W.-Y."/>
            <person name="Peng D.-H."/>
            <person name="Ahmad S."/>
            <person name="Lan S."/>
            <person name="Zhang J.-S."/>
            <person name="Tsai W.-C."/>
            <person name="Van De Peer Y."/>
            <person name="Liu Z.-J."/>
        </authorList>
    </citation>
    <scope>NUCLEOTIDE SEQUENCE</scope>
    <source>
        <strain evidence="1">CP</strain>
        <tissue evidence="1">Leaves</tissue>
    </source>
</reference>
<keyword evidence="2" id="KW-1185">Reference proteome</keyword>
<accession>A0AAV9C1M2</accession>
<name>A0AAV9C1M2_ACOCL</name>
<sequence length="129" mass="14448">MEVRLIRISSALDAVANVLRVTQVVRPSDFEGTCGLLKDLRGDLESFMAPRRRLLSMINHPTMTTTTTLMEVDDVLDRLKNLSSTLRVVCELLRIGDNERVCEVVESVDGEIVELVKLLEAYINEGMNA</sequence>
<dbReference type="AlphaFoldDB" id="A0AAV9C1M2"/>
<dbReference type="Proteomes" id="UP001180020">
    <property type="component" value="Unassembled WGS sequence"/>
</dbReference>
<dbReference type="EMBL" id="JAUJYO010000022">
    <property type="protein sequence ID" value="KAK1282620.1"/>
    <property type="molecule type" value="Genomic_DNA"/>
</dbReference>
<proteinExistence type="predicted"/>
<gene>
    <name evidence="1" type="ORF">QJS10_CPB22g00739</name>
</gene>
<protein>
    <submittedName>
        <fullName evidence="1">Uncharacterized protein</fullName>
    </submittedName>
</protein>
<reference evidence="1" key="1">
    <citation type="journal article" date="2023" name="Nat. Commun.">
        <title>Diploid and tetraploid genomes of Acorus and the evolution of monocots.</title>
        <authorList>
            <person name="Ma L."/>
            <person name="Liu K.W."/>
            <person name="Li Z."/>
            <person name="Hsiao Y.Y."/>
            <person name="Qi Y."/>
            <person name="Fu T."/>
            <person name="Tang G.D."/>
            <person name="Zhang D."/>
            <person name="Sun W.H."/>
            <person name="Liu D.K."/>
            <person name="Li Y."/>
            <person name="Chen G.Z."/>
            <person name="Liu X.D."/>
            <person name="Liao X.Y."/>
            <person name="Jiang Y.T."/>
            <person name="Yu X."/>
            <person name="Hao Y."/>
            <person name="Huang J."/>
            <person name="Zhao X.W."/>
            <person name="Ke S."/>
            <person name="Chen Y.Y."/>
            <person name="Wu W.L."/>
            <person name="Hsu J.L."/>
            <person name="Lin Y.F."/>
            <person name="Huang M.D."/>
            <person name="Li C.Y."/>
            <person name="Huang L."/>
            <person name="Wang Z.W."/>
            <person name="Zhao X."/>
            <person name="Zhong W.Y."/>
            <person name="Peng D.H."/>
            <person name="Ahmad S."/>
            <person name="Lan S."/>
            <person name="Zhang J.S."/>
            <person name="Tsai W.C."/>
            <person name="Van de Peer Y."/>
            <person name="Liu Z.J."/>
        </authorList>
    </citation>
    <scope>NUCLEOTIDE SEQUENCE</scope>
    <source>
        <strain evidence="1">CP</strain>
    </source>
</reference>
<comment type="caution">
    <text evidence="1">The sequence shown here is derived from an EMBL/GenBank/DDBJ whole genome shotgun (WGS) entry which is preliminary data.</text>
</comment>
<evidence type="ECO:0000313" key="2">
    <source>
        <dbReference type="Proteomes" id="UP001180020"/>
    </source>
</evidence>
<organism evidence="1 2">
    <name type="scientific">Acorus calamus</name>
    <name type="common">Sweet flag</name>
    <dbReference type="NCBI Taxonomy" id="4465"/>
    <lineage>
        <taxon>Eukaryota</taxon>
        <taxon>Viridiplantae</taxon>
        <taxon>Streptophyta</taxon>
        <taxon>Embryophyta</taxon>
        <taxon>Tracheophyta</taxon>
        <taxon>Spermatophyta</taxon>
        <taxon>Magnoliopsida</taxon>
        <taxon>Liliopsida</taxon>
        <taxon>Acoraceae</taxon>
        <taxon>Acorus</taxon>
    </lineage>
</organism>
<evidence type="ECO:0000313" key="1">
    <source>
        <dbReference type="EMBL" id="KAK1282620.1"/>
    </source>
</evidence>